<keyword evidence="6 9" id="KW-0472">Membrane</keyword>
<evidence type="ECO:0000256" key="1">
    <source>
        <dbReference type="ARBA" id="ARBA00004651"/>
    </source>
</evidence>
<comment type="similarity">
    <text evidence="7">Belongs to the glycosyltransferase 87 family.</text>
</comment>
<organism evidence="10 11">
    <name type="scientific">Eiseniibacteriota bacterium</name>
    <dbReference type="NCBI Taxonomy" id="2212470"/>
    <lineage>
        <taxon>Bacteria</taxon>
        <taxon>Candidatus Eiseniibacteriota</taxon>
    </lineage>
</organism>
<dbReference type="InterPro" id="IPR018584">
    <property type="entry name" value="GT87"/>
</dbReference>
<evidence type="ECO:0000313" key="10">
    <source>
        <dbReference type="EMBL" id="TMQ61712.1"/>
    </source>
</evidence>
<evidence type="ECO:0000256" key="8">
    <source>
        <dbReference type="SAM" id="MobiDB-lite"/>
    </source>
</evidence>
<evidence type="ECO:0000256" key="7">
    <source>
        <dbReference type="ARBA" id="ARBA00024033"/>
    </source>
</evidence>
<evidence type="ECO:0000256" key="9">
    <source>
        <dbReference type="SAM" id="Phobius"/>
    </source>
</evidence>
<dbReference type="EMBL" id="VBOY01000161">
    <property type="protein sequence ID" value="TMQ61712.1"/>
    <property type="molecule type" value="Genomic_DNA"/>
</dbReference>
<feature type="transmembrane region" description="Helical" evidence="9">
    <location>
        <begin position="422"/>
        <end position="444"/>
    </location>
</feature>
<feature type="transmembrane region" description="Helical" evidence="9">
    <location>
        <begin position="456"/>
        <end position="478"/>
    </location>
</feature>
<evidence type="ECO:0000256" key="4">
    <source>
        <dbReference type="ARBA" id="ARBA00022692"/>
    </source>
</evidence>
<dbReference type="Proteomes" id="UP000316609">
    <property type="component" value="Unassembled WGS sequence"/>
</dbReference>
<name>A0A538TDI8_UNCEI</name>
<feature type="transmembrane region" description="Helical" evidence="9">
    <location>
        <begin position="125"/>
        <end position="148"/>
    </location>
</feature>
<proteinExistence type="inferred from homology"/>
<feature type="non-terminal residue" evidence="10">
    <location>
        <position position="1"/>
    </location>
</feature>
<dbReference type="AlphaFoldDB" id="A0A538TDI8"/>
<comment type="caution">
    <text evidence="10">The sequence shown here is derived from an EMBL/GenBank/DDBJ whole genome shotgun (WGS) entry which is preliminary data.</text>
</comment>
<sequence>RSGCDPKGAQRTAYGRHPRHLRSRVRSAHERSRSEARPLPPLHHRQPQAAARGRGLHRDRAPLLQPHRLPRLAVALPCPRPYRAVARPRPLLRSRDPAGPAARRARALATGRAERLRRREEAVNAVRAWAGRAVLLVALSALVGVFGASADSWYEGRDFHCFYISGRIVATGGDPYDAAQFVPAIAEVGPTLAKANERCGVRLSYPPWTALALAPFGALSLEAASSAWIALSVLAMALGIGWTWQIVGTRRVSWLIVAVLAILTEPFLLNMAEGQFASFTFALTAGAMLGLRRDRVAGGIATAALSIKPQVAIGFAAAALVLAVLQRRWRFLGAAAASGLALLAVTQLLRPGWTGEFVKGTVELSGAIENRATIWNLMSPYGSWPAAVAVIVLLVGAVVLLVRRRPIDDVGALSLANALSLVIAPYSWSQAFIVLTIPWSLTFAYATEADALRRRVLTYGTLFVAGPLLWICTLLWPFRGSESLSVVVPMLTSLLMALAIRWRSA</sequence>
<keyword evidence="3" id="KW-0808">Transferase</keyword>
<evidence type="ECO:0000256" key="3">
    <source>
        <dbReference type="ARBA" id="ARBA00022679"/>
    </source>
</evidence>
<evidence type="ECO:0000256" key="5">
    <source>
        <dbReference type="ARBA" id="ARBA00022989"/>
    </source>
</evidence>
<gene>
    <name evidence="10" type="ORF">E6K78_12480</name>
</gene>
<feature type="transmembrane region" description="Helical" evidence="9">
    <location>
        <begin position="303"/>
        <end position="325"/>
    </location>
</feature>
<comment type="subcellular location">
    <subcellularLocation>
        <location evidence="1">Cell membrane</location>
        <topology evidence="1">Multi-pass membrane protein</topology>
    </subcellularLocation>
</comment>
<protein>
    <submittedName>
        <fullName evidence="10">DUF2029 domain-containing protein</fullName>
    </submittedName>
</protein>
<evidence type="ECO:0000313" key="11">
    <source>
        <dbReference type="Proteomes" id="UP000316609"/>
    </source>
</evidence>
<feature type="transmembrane region" description="Helical" evidence="9">
    <location>
        <begin position="212"/>
        <end position="240"/>
    </location>
</feature>
<reference evidence="10 11" key="1">
    <citation type="journal article" date="2019" name="Nat. Microbiol.">
        <title>Mediterranean grassland soil C-N compound turnover is dependent on rainfall and depth, and is mediated by genomically divergent microorganisms.</title>
        <authorList>
            <person name="Diamond S."/>
            <person name="Andeer P.F."/>
            <person name="Li Z."/>
            <person name="Crits-Christoph A."/>
            <person name="Burstein D."/>
            <person name="Anantharaman K."/>
            <person name="Lane K.R."/>
            <person name="Thomas B.C."/>
            <person name="Pan C."/>
            <person name="Northen T.R."/>
            <person name="Banfield J.F."/>
        </authorList>
    </citation>
    <scope>NUCLEOTIDE SEQUENCE [LARGE SCALE GENOMIC DNA]</scope>
    <source>
        <strain evidence="10">WS_8</strain>
    </source>
</reference>
<feature type="transmembrane region" description="Helical" evidence="9">
    <location>
        <begin position="381"/>
        <end position="402"/>
    </location>
</feature>
<dbReference type="Pfam" id="PF09594">
    <property type="entry name" value="GT87"/>
    <property type="match status" value="1"/>
</dbReference>
<dbReference type="GO" id="GO:0016758">
    <property type="term" value="F:hexosyltransferase activity"/>
    <property type="evidence" value="ECO:0007669"/>
    <property type="project" value="InterPro"/>
</dbReference>
<keyword evidence="2" id="KW-1003">Cell membrane</keyword>
<evidence type="ECO:0000256" key="2">
    <source>
        <dbReference type="ARBA" id="ARBA00022475"/>
    </source>
</evidence>
<feature type="transmembrane region" description="Helical" evidence="9">
    <location>
        <begin position="484"/>
        <end position="502"/>
    </location>
</feature>
<keyword evidence="4 9" id="KW-0812">Transmembrane</keyword>
<feature type="compositionally biased region" description="Basic and acidic residues" evidence="8">
    <location>
        <begin position="27"/>
        <end position="36"/>
    </location>
</feature>
<keyword evidence="5 9" id="KW-1133">Transmembrane helix</keyword>
<evidence type="ECO:0000256" key="6">
    <source>
        <dbReference type="ARBA" id="ARBA00023136"/>
    </source>
</evidence>
<dbReference type="GO" id="GO:0005886">
    <property type="term" value="C:plasma membrane"/>
    <property type="evidence" value="ECO:0007669"/>
    <property type="project" value="UniProtKB-SubCell"/>
</dbReference>
<feature type="compositionally biased region" description="Basic residues" evidence="8">
    <location>
        <begin position="14"/>
        <end position="26"/>
    </location>
</feature>
<feature type="region of interest" description="Disordered" evidence="8">
    <location>
        <begin position="1"/>
        <end position="55"/>
    </location>
</feature>
<accession>A0A538TDI8</accession>
<feature type="transmembrane region" description="Helical" evidence="9">
    <location>
        <begin position="252"/>
        <end position="269"/>
    </location>
</feature>